<name>A0A1C3CTJ4_9GAMM</name>
<gene>
    <name evidence="1" type="ORF">BBP83_12955</name>
</gene>
<protein>
    <recommendedName>
        <fullName evidence="3">Tc1-like transposase DDE domain-containing protein</fullName>
    </recommendedName>
</protein>
<evidence type="ECO:0008006" key="3">
    <source>
        <dbReference type="Google" id="ProtNLM"/>
    </source>
</evidence>
<keyword evidence="2" id="KW-1185">Reference proteome</keyword>
<dbReference type="AlphaFoldDB" id="A0A1C3CTJ4"/>
<accession>A0A1C3CTJ4</accession>
<organism evidence="1 2">
    <name type="scientific">Acinetobacter celticus</name>
    <dbReference type="NCBI Taxonomy" id="1891224"/>
    <lineage>
        <taxon>Bacteria</taxon>
        <taxon>Pseudomonadati</taxon>
        <taxon>Pseudomonadota</taxon>
        <taxon>Gammaproteobacteria</taxon>
        <taxon>Moraxellales</taxon>
        <taxon>Moraxellaceae</taxon>
        <taxon>Acinetobacter</taxon>
    </lineage>
</organism>
<comment type="caution">
    <text evidence="1">The sequence shown here is derived from an EMBL/GenBank/DDBJ whole genome shotgun (WGS) entry which is preliminary data.</text>
</comment>
<dbReference type="OrthoDB" id="6659486at2"/>
<dbReference type="RefSeq" id="WP_068889600.1">
    <property type="nucleotide sequence ID" value="NZ_CBCRUU010000015.1"/>
</dbReference>
<evidence type="ECO:0000313" key="2">
    <source>
        <dbReference type="Proteomes" id="UP000186553"/>
    </source>
</evidence>
<proteinExistence type="predicted"/>
<reference evidence="1 2" key="1">
    <citation type="submission" date="2016-07" db="EMBL/GenBank/DDBJ databases">
        <title>Acinetobacter sp. ANC 4603.</title>
        <authorList>
            <person name="Radolfova-Krizova L."/>
            <person name="Nemec A."/>
        </authorList>
    </citation>
    <scope>NUCLEOTIDE SEQUENCE [LARGE SCALE GENOMIC DNA]</scope>
    <source>
        <strain evidence="1 2">ANC 4603</strain>
    </source>
</reference>
<sequence length="86" mass="10163">MLDHSKVALELSKRFIEYIKLLKKNSPVVYFDESGFKSHDHRPYGYATFHERADTQLLLEQQGHQILWLSTYNPDLNPIRLNLYAV</sequence>
<dbReference type="EMBL" id="MBDL01000013">
    <property type="protein sequence ID" value="ODA12062.1"/>
    <property type="molecule type" value="Genomic_DNA"/>
</dbReference>
<dbReference type="Proteomes" id="UP000186553">
    <property type="component" value="Unassembled WGS sequence"/>
</dbReference>
<evidence type="ECO:0000313" key="1">
    <source>
        <dbReference type="EMBL" id="ODA12062.1"/>
    </source>
</evidence>